<proteinExistence type="predicted"/>
<reference evidence="1 2" key="1">
    <citation type="submission" date="2020-10" db="EMBL/GenBank/DDBJ databases">
        <title>Genomic characterization of underground lake bacteria from Wind Cave National Park: Insight into the archetypical LuxI/LuxR and identification of LuxR solos.</title>
        <authorList>
            <person name="Wengert P.C."/>
            <person name="Savka M.A."/>
        </authorList>
    </citation>
    <scope>NUCLEOTIDE SEQUENCE [LARGE SCALE GENOMIC DNA]</scope>
    <source>
        <strain evidence="1 2">SD316</strain>
    </source>
</reference>
<gene>
    <name evidence="1" type="ORF">IPV26_12380</name>
</gene>
<dbReference type="EMBL" id="JADIJS010000002">
    <property type="protein sequence ID" value="MBO1040460.1"/>
    <property type="molecule type" value="Genomic_DNA"/>
</dbReference>
<name>A0ABS3K292_9HYPH</name>
<protein>
    <submittedName>
        <fullName evidence="1">Uncharacterized protein</fullName>
    </submittedName>
</protein>
<dbReference type="Proteomes" id="UP000718278">
    <property type="component" value="Unassembled WGS sequence"/>
</dbReference>
<evidence type="ECO:0000313" key="2">
    <source>
        <dbReference type="Proteomes" id="UP000718278"/>
    </source>
</evidence>
<comment type="caution">
    <text evidence="1">The sequence shown here is derived from an EMBL/GenBank/DDBJ whole genome shotgun (WGS) entry which is preliminary data.</text>
</comment>
<accession>A0ABS3K292</accession>
<sequence>MSNHEEWSRIGRENGWLMPNLGILYRIPIIRHILVFRDAQRIERWYSAVPGVRTGYDEWVQYGIWWGLTRPTGGSDHGE</sequence>
<organism evidence="1 2">
    <name type="scientific">Brucella pituitosa</name>
    <dbReference type="NCBI Taxonomy" id="571256"/>
    <lineage>
        <taxon>Bacteria</taxon>
        <taxon>Pseudomonadati</taxon>
        <taxon>Pseudomonadota</taxon>
        <taxon>Alphaproteobacteria</taxon>
        <taxon>Hyphomicrobiales</taxon>
        <taxon>Brucellaceae</taxon>
        <taxon>Brucella/Ochrobactrum group</taxon>
        <taxon>Brucella</taxon>
    </lineage>
</organism>
<evidence type="ECO:0000313" key="1">
    <source>
        <dbReference type="EMBL" id="MBO1040460.1"/>
    </source>
</evidence>
<dbReference type="RefSeq" id="WP_207488918.1">
    <property type="nucleotide sequence ID" value="NZ_JADIJS010000002.1"/>
</dbReference>
<keyword evidence="2" id="KW-1185">Reference proteome</keyword>